<evidence type="ECO:0000313" key="1">
    <source>
        <dbReference type="EMBL" id="KKN94465.1"/>
    </source>
</evidence>
<organism evidence="1">
    <name type="scientific">marine sediment metagenome</name>
    <dbReference type="NCBI Taxonomy" id="412755"/>
    <lineage>
        <taxon>unclassified sequences</taxon>
        <taxon>metagenomes</taxon>
        <taxon>ecological metagenomes</taxon>
    </lineage>
</organism>
<comment type="caution">
    <text evidence="1">The sequence shown here is derived from an EMBL/GenBank/DDBJ whole genome shotgun (WGS) entry which is preliminary data.</text>
</comment>
<protein>
    <recommendedName>
        <fullName evidence="2">HTH marR-type domain-containing protein</fullName>
    </recommendedName>
</protein>
<dbReference type="InterPro" id="IPR036390">
    <property type="entry name" value="WH_DNA-bd_sf"/>
</dbReference>
<proteinExistence type="predicted"/>
<dbReference type="AlphaFoldDB" id="A0A0F9UN07"/>
<evidence type="ECO:0008006" key="2">
    <source>
        <dbReference type="Google" id="ProtNLM"/>
    </source>
</evidence>
<name>A0A0F9UN07_9ZZZZ</name>
<reference evidence="1" key="1">
    <citation type="journal article" date="2015" name="Nature">
        <title>Complex archaea that bridge the gap between prokaryotes and eukaryotes.</title>
        <authorList>
            <person name="Spang A."/>
            <person name="Saw J.H."/>
            <person name="Jorgensen S.L."/>
            <person name="Zaremba-Niedzwiedzka K."/>
            <person name="Martijn J."/>
            <person name="Lind A.E."/>
            <person name="van Eijk R."/>
            <person name="Schleper C."/>
            <person name="Guy L."/>
            <person name="Ettema T.J."/>
        </authorList>
    </citation>
    <scope>NUCLEOTIDE SEQUENCE</scope>
</reference>
<gene>
    <name evidence="1" type="ORF">LCGC14_0188130</name>
</gene>
<dbReference type="SUPFAM" id="SSF46785">
    <property type="entry name" value="Winged helix' DNA-binding domain"/>
    <property type="match status" value="1"/>
</dbReference>
<dbReference type="EMBL" id="LAZR01000078">
    <property type="protein sequence ID" value="KKN94465.1"/>
    <property type="molecule type" value="Genomic_DNA"/>
</dbReference>
<sequence>MTEAEKEVLAALADGPRSIQEIIPLIERRDQSTLATITRAMIELIAAGKVERILVNKRPVYRVVDGI</sequence>
<accession>A0A0F9UN07</accession>